<evidence type="ECO:0000313" key="1">
    <source>
        <dbReference type="EMBL" id="CBF70943.1"/>
    </source>
</evidence>
<name>Q5AYU1_EMENI</name>
<dbReference type="RefSeq" id="XP_664143.1">
    <property type="nucleotide sequence ID" value="XM_659051.1"/>
</dbReference>
<sequence>MLLQDDLCMVIEGQPDRAFRNERNMYNIQTNIFVWVFR</sequence>
<dbReference type="AlphaFoldDB" id="Q5AYU1"/>
<evidence type="ECO:0000313" key="2">
    <source>
        <dbReference type="Proteomes" id="UP000000560"/>
    </source>
</evidence>
<protein>
    <submittedName>
        <fullName evidence="1">Uncharacterized protein</fullName>
    </submittedName>
</protein>
<reference evidence="2" key="2">
    <citation type="journal article" date="2009" name="Fungal Genet. Biol.">
        <title>The 2008 update of the Aspergillus nidulans genome annotation: a community effort.</title>
        <authorList>
            <person name="Wortman J.R."/>
            <person name="Gilsenan J.M."/>
            <person name="Joardar V."/>
            <person name="Deegan J."/>
            <person name="Clutterbuck J."/>
            <person name="Andersen M.R."/>
            <person name="Archer D."/>
            <person name="Bencina M."/>
            <person name="Braus G."/>
            <person name="Coutinho P."/>
            <person name="von Dohren H."/>
            <person name="Doonan J."/>
            <person name="Driessen A.J."/>
            <person name="Durek P."/>
            <person name="Espeso E."/>
            <person name="Fekete E."/>
            <person name="Flipphi M."/>
            <person name="Estrada C.G."/>
            <person name="Geysens S."/>
            <person name="Goldman G."/>
            <person name="de Groot P.W."/>
            <person name="Hansen K."/>
            <person name="Harris S.D."/>
            <person name="Heinekamp T."/>
            <person name="Helmstaedt K."/>
            <person name="Henrissat B."/>
            <person name="Hofmann G."/>
            <person name="Homan T."/>
            <person name="Horio T."/>
            <person name="Horiuchi H."/>
            <person name="James S."/>
            <person name="Jones M."/>
            <person name="Karaffa L."/>
            <person name="Karanyi Z."/>
            <person name="Kato M."/>
            <person name="Keller N."/>
            <person name="Kelly D.E."/>
            <person name="Kiel J.A."/>
            <person name="Kim J.M."/>
            <person name="van der Klei I.J."/>
            <person name="Klis F.M."/>
            <person name="Kovalchuk A."/>
            <person name="Krasevec N."/>
            <person name="Kubicek C.P."/>
            <person name="Liu B."/>
            <person name="Maccabe A."/>
            <person name="Meyer V."/>
            <person name="Mirabito P."/>
            <person name="Miskei M."/>
            <person name="Mos M."/>
            <person name="Mullins J."/>
            <person name="Nelson D.R."/>
            <person name="Nielsen J."/>
            <person name="Oakley B.R."/>
            <person name="Osmani S.A."/>
            <person name="Pakula T."/>
            <person name="Paszewski A."/>
            <person name="Paulsen I."/>
            <person name="Pilsyk S."/>
            <person name="Pocsi I."/>
            <person name="Punt P.J."/>
            <person name="Ram A.F."/>
            <person name="Ren Q."/>
            <person name="Robellet X."/>
            <person name="Robson G."/>
            <person name="Seiboth B."/>
            <person name="van Solingen P."/>
            <person name="Specht T."/>
            <person name="Sun J."/>
            <person name="Taheri-Talesh N."/>
            <person name="Takeshita N."/>
            <person name="Ussery D."/>
            <person name="vanKuyk P.A."/>
            <person name="Visser H."/>
            <person name="van de Vondervoort P.J."/>
            <person name="de Vries R.P."/>
            <person name="Walton J."/>
            <person name="Xiang X."/>
            <person name="Xiong Y."/>
            <person name="Zeng A.P."/>
            <person name="Brandt B.W."/>
            <person name="Cornell M.J."/>
            <person name="van den Hondel C.A."/>
            <person name="Visser J."/>
            <person name="Oliver S.G."/>
            <person name="Turner G."/>
        </authorList>
    </citation>
    <scope>GENOME REANNOTATION</scope>
    <source>
        <strain evidence="2">FGSC A4 / ATCC 38163 / CBS 112.46 / NRRL 194 / M139</strain>
    </source>
</reference>
<keyword evidence="2" id="KW-1185">Reference proteome</keyword>
<accession>C8V0M1</accession>
<dbReference type="HOGENOM" id="CLU_3335556_0_0_1"/>
<gene>
    <name evidence="1" type="ORF">ANIA_06539</name>
</gene>
<dbReference type="InParanoid" id="Q5AYU1"/>
<dbReference type="GeneID" id="2870267"/>
<organism evidence="1 2">
    <name type="scientific">Emericella nidulans (strain FGSC A4 / ATCC 38163 / CBS 112.46 / NRRL 194 / M139)</name>
    <name type="common">Aspergillus nidulans</name>
    <dbReference type="NCBI Taxonomy" id="227321"/>
    <lineage>
        <taxon>Eukaryota</taxon>
        <taxon>Fungi</taxon>
        <taxon>Dikarya</taxon>
        <taxon>Ascomycota</taxon>
        <taxon>Pezizomycotina</taxon>
        <taxon>Eurotiomycetes</taxon>
        <taxon>Eurotiomycetidae</taxon>
        <taxon>Eurotiales</taxon>
        <taxon>Aspergillaceae</taxon>
        <taxon>Aspergillus</taxon>
        <taxon>Aspergillus subgen. Nidulantes</taxon>
    </lineage>
</organism>
<accession>Q5AYU1</accession>
<dbReference type="KEGG" id="ani:ANIA_06539"/>
<dbReference type="Proteomes" id="UP000000560">
    <property type="component" value="Chromosome I"/>
</dbReference>
<proteinExistence type="predicted"/>
<dbReference type="EMBL" id="BN001301">
    <property type="protein sequence ID" value="CBF70943.1"/>
    <property type="molecule type" value="Genomic_DNA"/>
</dbReference>
<reference evidence="2" key="1">
    <citation type="journal article" date="2005" name="Nature">
        <title>Sequencing of Aspergillus nidulans and comparative analysis with A. fumigatus and A. oryzae.</title>
        <authorList>
            <person name="Galagan J.E."/>
            <person name="Calvo S.E."/>
            <person name="Cuomo C."/>
            <person name="Ma L.J."/>
            <person name="Wortman J.R."/>
            <person name="Batzoglou S."/>
            <person name="Lee S.I."/>
            <person name="Basturkmen M."/>
            <person name="Spevak C.C."/>
            <person name="Clutterbuck J."/>
            <person name="Kapitonov V."/>
            <person name="Jurka J."/>
            <person name="Scazzocchio C."/>
            <person name="Farman M."/>
            <person name="Butler J."/>
            <person name="Purcell S."/>
            <person name="Harris S."/>
            <person name="Braus G.H."/>
            <person name="Draht O."/>
            <person name="Busch S."/>
            <person name="D'Enfert C."/>
            <person name="Bouchier C."/>
            <person name="Goldman G.H."/>
            <person name="Bell-Pedersen D."/>
            <person name="Griffiths-Jones S."/>
            <person name="Doonan J.H."/>
            <person name="Yu J."/>
            <person name="Vienken K."/>
            <person name="Pain A."/>
            <person name="Freitag M."/>
            <person name="Selker E.U."/>
            <person name="Archer D.B."/>
            <person name="Penalva M.A."/>
            <person name="Oakley B.R."/>
            <person name="Momany M."/>
            <person name="Tanaka T."/>
            <person name="Kumagai T."/>
            <person name="Asai K."/>
            <person name="Machida M."/>
            <person name="Nierman W.C."/>
            <person name="Denning D.W."/>
            <person name="Caddick M."/>
            <person name="Hynes M."/>
            <person name="Paoletti M."/>
            <person name="Fischer R."/>
            <person name="Miller B."/>
            <person name="Dyer P."/>
            <person name="Sachs M.S."/>
            <person name="Osmani S.A."/>
            <person name="Birren B.W."/>
        </authorList>
    </citation>
    <scope>NUCLEOTIDE SEQUENCE [LARGE SCALE GENOMIC DNA]</scope>
    <source>
        <strain evidence="2">FGSC A4 / ATCC 38163 / CBS 112.46 / NRRL 194 / M139</strain>
    </source>
</reference>